<dbReference type="Proteomes" id="UP001153069">
    <property type="component" value="Unassembled WGS sequence"/>
</dbReference>
<reference evidence="7" key="1">
    <citation type="submission" date="2020-06" db="EMBL/GenBank/DDBJ databases">
        <authorList>
            <consortium name="Plant Systems Biology data submission"/>
        </authorList>
    </citation>
    <scope>NUCLEOTIDE SEQUENCE</scope>
    <source>
        <strain evidence="7">D6</strain>
    </source>
</reference>
<dbReference type="PANTHER" id="PTHR13734:SF5">
    <property type="entry name" value="CCA TRNA NUCLEOTIDYLTRANSFERASE, MITOCHONDRIAL"/>
    <property type="match status" value="1"/>
</dbReference>
<evidence type="ECO:0000256" key="3">
    <source>
        <dbReference type="ARBA" id="ARBA00022884"/>
    </source>
</evidence>
<feature type="domain" description="Poly A polymerase head" evidence="6">
    <location>
        <begin position="106"/>
        <end position="251"/>
    </location>
</feature>
<dbReference type="OrthoDB" id="445712at2759"/>
<proteinExistence type="inferred from homology"/>
<dbReference type="Gene3D" id="3.30.460.10">
    <property type="entry name" value="Beta Polymerase, domain 2"/>
    <property type="match status" value="1"/>
</dbReference>
<keyword evidence="2 4" id="KW-0808">Transferase</keyword>
<dbReference type="GO" id="GO:0001680">
    <property type="term" value="P:tRNA 3'-terminal CCA addition"/>
    <property type="evidence" value="ECO:0007669"/>
    <property type="project" value="TreeGrafter"/>
</dbReference>
<keyword evidence="8" id="KW-1185">Reference proteome</keyword>
<keyword evidence="3 4" id="KW-0694">RNA-binding</keyword>
<sequence>MSSELDESSVTVPTEIYSLANNSKQPNGTTSTTNLTTLTNDKILERAFGSLACSETVRLGLDHDEEQLFDTLLNTTLAYERGEISLDDDKSNSNDKDDKTESLQIRVAGGWVRDKILGLRSHDVDITVDKMMGVQFATLIQKYLLSLPLSHPARCQSKYPKMGVIAANPEQSKHLETATMKVHNIDIDVCHLRAEEIYQENSRIPTVSIGTPLQDAQRRDFTLNAMFYNLKTKLVEDWTQRGMQDLRHRRLVTPLNAETTFQDDPLRVLRAIRFAVRYQLELDEGLKKACMLPIIHKALQVKVSRERVGKELEGMLSGKGANPQKALETIGQLKLAGCVFCFPAAGEVINKTQTSAAHGQLMGHEYNTKPETTSIQELEQLRELGWEESQRLLAFLPPLYQLAEQQLPPTTSFIDKRLFPLAVFLLPFRFLKYEEKKTGNSNSLPKEFPLTMFMFRESIKFKNKDVQSISVLMENVSSMVKFLTELAEQQQVAGAEQAEDALQVCRLEAGLILRATKELWVTTLFLAALIKMREQQQQQQSNTDDDGATTATTTKVDWLKLTAAAYKTILELNLEECWKAKPLLNGKAVVEALKLPRGPIISTYLEEQARWMLLNPDGTKEECEAHLHSVKRQRDADASDDGGGGNPRGQHPRLK</sequence>
<dbReference type="GO" id="GO:0052927">
    <property type="term" value="F:CC tRNA cytidylyltransferase activity"/>
    <property type="evidence" value="ECO:0007669"/>
    <property type="project" value="TreeGrafter"/>
</dbReference>
<dbReference type="GO" id="GO:0003723">
    <property type="term" value="F:RNA binding"/>
    <property type="evidence" value="ECO:0007669"/>
    <property type="project" value="UniProtKB-KW"/>
</dbReference>
<comment type="similarity">
    <text evidence="1 4">Belongs to the tRNA nucleotidyltransferase/poly(A) polymerase family.</text>
</comment>
<feature type="region of interest" description="Disordered" evidence="5">
    <location>
        <begin position="623"/>
        <end position="655"/>
    </location>
</feature>
<dbReference type="GO" id="GO:0052929">
    <property type="term" value="F:ATP:3'-cytidine-cytidine-tRNA adenylyltransferase activity"/>
    <property type="evidence" value="ECO:0007669"/>
    <property type="project" value="TreeGrafter"/>
</dbReference>
<name>A0A9N8HRQ4_9STRA</name>
<evidence type="ECO:0000256" key="4">
    <source>
        <dbReference type="RuleBase" id="RU003953"/>
    </source>
</evidence>
<dbReference type="SUPFAM" id="SSF81301">
    <property type="entry name" value="Nucleotidyltransferase"/>
    <property type="match status" value="1"/>
</dbReference>
<evidence type="ECO:0000313" key="8">
    <source>
        <dbReference type="Proteomes" id="UP001153069"/>
    </source>
</evidence>
<dbReference type="SUPFAM" id="SSF81891">
    <property type="entry name" value="Poly A polymerase C-terminal region-like"/>
    <property type="match status" value="1"/>
</dbReference>
<dbReference type="InterPro" id="IPR043519">
    <property type="entry name" value="NT_sf"/>
</dbReference>
<dbReference type="CDD" id="cd05398">
    <property type="entry name" value="NT_ClassII-CCAase"/>
    <property type="match status" value="1"/>
</dbReference>
<feature type="compositionally biased region" description="Basic and acidic residues" evidence="5">
    <location>
        <begin position="623"/>
        <end position="637"/>
    </location>
</feature>
<dbReference type="EMBL" id="CAICTM010001345">
    <property type="protein sequence ID" value="CAB9522837.1"/>
    <property type="molecule type" value="Genomic_DNA"/>
</dbReference>
<dbReference type="Pfam" id="PF01743">
    <property type="entry name" value="PolyA_pol"/>
    <property type="match status" value="1"/>
</dbReference>
<evidence type="ECO:0000256" key="5">
    <source>
        <dbReference type="SAM" id="MobiDB-lite"/>
    </source>
</evidence>
<evidence type="ECO:0000313" key="7">
    <source>
        <dbReference type="EMBL" id="CAB9522837.1"/>
    </source>
</evidence>
<dbReference type="InterPro" id="IPR002646">
    <property type="entry name" value="PolA_pol_head_dom"/>
</dbReference>
<evidence type="ECO:0000259" key="6">
    <source>
        <dbReference type="Pfam" id="PF01743"/>
    </source>
</evidence>
<comment type="caution">
    <text evidence="7">The sequence shown here is derived from an EMBL/GenBank/DDBJ whole genome shotgun (WGS) entry which is preliminary data.</text>
</comment>
<dbReference type="Gene3D" id="1.10.3090.10">
    <property type="entry name" value="cca-adding enzyme, domain 2"/>
    <property type="match status" value="1"/>
</dbReference>
<dbReference type="AlphaFoldDB" id="A0A9N8HRQ4"/>
<dbReference type="PANTHER" id="PTHR13734">
    <property type="entry name" value="TRNA-NUCLEOTIDYLTRANSFERASE"/>
    <property type="match status" value="1"/>
</dbReference>
<accession>A0A9N8HRQ4</accession>
<gene>
    <name evidence="7" type="ORF">SEMRO_1347_G264930.1</name>
</gene>
<organism evidence="7 8">
    <name type="scientific">Seminavis robusta</name>
    <dbReference type="NCBI Taxonomy" id="568900"/>
    <lineage>
        <taxon>Eukaryota</taxon>
        <taxon>Sar</taxon>
        <taxon>Stramenopiles</taxon>
        <taxon>Ochrophyta</taxon>
        <taxon>Bacillariophyta</taxon>
        <taxon>Bacillariophyceae</taxon>
        <taxon>Bacillariophycidae</taxon>
        <taxon>Naviculales</taxon>
        <taxon>Naviculaceae</taxon>
        <taxon>Seminavis</taxon>
    </lineage>
</organism>
<evidence type="ECO:0000256" key="1">
    <source>
        <dbReference type="ARBA" id="ARBA00007265"/>
    </source>
</evidence>
<protein>
    <submittedName>
        <fullName evidence="7">CCA tRNA nucleotidyltransferase 2</fullName>
    </submittedName>
</protein>
<evidence type="ECO:0000256" key="2">
    <source>
        <dbReference type="ARBA" id="ARBA00022679"/>
    </source>
</evidence>